<evidence type="ECO:0000256" key="9">
    <source>
        <dbReference type="RuleBase" id="RU364103"/>
    </source>
</evidence>
<proteinExistence type="inferred from homology"/>
<comment type="similarity">
    <text evidence="2 9">Belongs to the ABC transporter superfamily.</text>
</comment>
<dbReference type="CDD" id="cd03225">
    <property type="entry name" value="ABC_cobalt_CbiO_domain1"/>
    <property type="match status" value="1"/>
</dbReference>
<keyword evidence="8 9" id="KW-0472">Membrane</keyword>
<evidence type="ECO:0000256" key="4">
    <source>
        <dbReference type="ARBA" id="ARBA00022475"/>
    </source>
</evidence>
<dbReference type="GO" id="GO:0005524">
    <property type="term" value="F:ATP binding"/>
    <property type="evidence" value="ECO:0007669"/>
    <property type="project" value="UniProtKB-UniRule"/>
</dbReference>
<comment type="subcellular location">
    <subcellularLocation>
        <location evidence="1 9">Cell membrane</location>
        <topology evidence="1 9">Peripheral membrane protein</topology>
    </subcellularLocation>
</comment>
<gene>
    <name evidence="11" type="ORF">SAMN02745174_00787</name>
</gene>
<name>A0A1T4LCD5_9FUSO</name>
<evidence type="ECO:0000256" key="6">
    <source>
        <dbReference type="ARBA" id="ARBA00022840"/>
    </source>
</evidence>
<keyword evidence="12" id="KW-1185">Reference proteome</keyword>
<dbReference type="SUPFAM" id="SSF52540">
    <property type="entry name" value="P-loop containing nucleoside triphosphate hydrolases"/>
    <property type="match status" value="1"/>
</dbReference>
<dbReference type="InterPro" id="IPR003593">
    <property type="entry name" value="AAA+_ATPase"/>
</dbReference>
<sequence length="236" mass="27271">MINLKNINFSYDGKRETLKDINLEIKKGEYLFLLGENGAGKSSIMLLLNGINKPFKGEYFFKNKPIDYKKKTLKELRSKVGIVFQDPDMQLVAPDVISDVEFGPLNLGWDLEKVKDSVKRAMEICDIIHLENRECHTLSYGEKRRVAIAGVLAMDPEVIIFDEPTTWLDPYHQREFKNLLQELKEEGKTIIISTHDMPFAMENGERYIFVKKGEIVADGGRHLFLNEKLMEECRLK</sequence>
<dbReference type="Gene3D" id="3.40.50.300">
    <property type="entry name" value="P-loop containing nucleotide triphosphate hydrolases"/>
    <property type="match status" value="1"/>
</dbReference>
<reference evidence="11 12" key="1">
    <citation type="submission" date="2017-02" db="EMBL/GenBank/DDBJ databases">
        <authorList>
            <person name="Peterson S.W."/>
        </authorList>
    </citation>
    <scope>NUCLEOTIDE SEQUENCE [LARGE SCALE GENOMIC DNA]</scope>
    <source>
        <strain evidence="11 12">ATCC 700028</strain>
    </source>
</reference>
<dbReference type="Proteomes" id="UP000191153">
    <property type="component" value="Unassembled WGS sequence"/>
</dbReference>
<dbReference type="InterPro" id="IPR017871">
    <property type="entry name" value="ABC_transporter-like_CS"/>
</dbReference>
<evidence type="ECO:0000313" key="12">
    <source>
        <dbReference type="Proteomes" id="UP000191153"/>
    </source>
</evidence>
<dbReference type="NCBIfam" id="TIGR01166">
    <property type="entry name" value="cbiO"/>
    <property type="match status" value="1"/>
</dbReference>
<evidence type="ECO:0000256" key="7">
    <source>
        <dbReference type="ARBA" id="ARBA00022967"/>
    </source>
</evidence>
<keyword evidence="5 9" id="KW-0547">Nucleotide-binding</keyword>
<keyword evidence="7" id="KW-1278">Translocase</keyword>
<dbReference type="GO" id="GO:0042626">
    <property type="term" value="F:ATPase-coupled transmembrane transporter activity"/>
    <property type="evidence" value="ECO:0007669"/>
    <property type="project" value="TreeGrafter"/>
</dbReference>
<keyword evidence="4 9" id="KW-1003">Cell membrane</keyword>
<dbReference type="OrthoDB" id="9784332at2"/>
<dbReference type="InterPro" id="IPR005876">
    <property type="entry name" value="Co_trans_ATP-bd"/>
</dbReference>
<protein>
    <recommendedName>
        <fullName evidence="9">ABC transporter ATP-binding protein</fullName>
    </recommendedName>
</protein>
<dbReference type="PROSITE" id="PS50893">
    <property type="entry name" value="ABC_TRANSPORTER_2"/>
    <property type="match status" value="1"/>
</dbReference>
<keyword evidence="3 9" id="KW-0813">Transport</keyword>
<dbReference type="RefSeq" id="WP_078693325.1">
    <property type="nucleotide sequence ID" value="NZ_FUWX01000006.1"/>
</dbReference>
<dbReference type="InterPro" id="IPR015856">
    <property type="entry name" value="ABC_transpr_CbiO/EcfA_su"/>
</dbReference>
<evidence type="ECO:0000256" key="2">
    <source>
        <dbReference type="ARBA" id="ARBA00005417"/>
    </source>
</evidence>
<dbReference type="GO" id="GO:0006824">
    <property type="term" value="P:cobalt ion transport"/>
    <property type="evidence" value="ECO:0007669"/>
    <property type="project" value="InterPro"/>
</dbReference>
<dbReference type="EMBL" id="FUWX01000006">
    <property type="protein sequence ID" value="SJZ52197.1"/>
    <property type="molecule type" value="Genomic_DNA"/>
</dbReference>
<keyword evidence="6 9" id="KW-0067">ATP-binding</keyword>
<dbReference type="STRING" id="180163.SAMN02745174_00787"/>
<feature type="domain" description="ABC transporter" evidence="10">
    <location>
        <begin position="2"/>
        <end position="235"/>
    </location>
</feature>
<organism evidence="11 12">
    <name type="scientific">Cetobacterium ceti</name>
    <dbReference type="NCBI Taxonomy" id="180163"/>
    <lineage>
        <taxon>Bacteria</taxon>
        <taxon>Fusobacteriati</taxon>
        <taxon>Fusobacteriota</taxon>
        <taxon>Fusobacteriia</taxon>
        <taxon>Fusobacteriales</taxon>
        <taxon>Fusobacteriaceae</taxon>
        <taxon>Cetobacterium</taxon>
    </lineage>
</organism>
<dbReference type="SMART" id="SM00382">
    <property type="entry name" value="AAA"/>
    <property type="match status" value="1"/>
</dbReference>
<evidence type="ECO:0000256" key="8">
    <source>
        <dbReference type="ARBA" id="ARBA00023136"/>
    </source>
</evidence>
<dbReference type="InterPro" id="IPR003439">
    <property type="entry name" value="ABC_transporter-like_ATP-bd"/>
</dbReference>
<comment type="function">
    <text evidence="9">Part of an ABC transporter complex. Responsible for energy coupling to the transport system.</text>
</comment>
<evidence type="ECO:0000256" key="1">
    <source>
        <dbReference type="ARBA" id="ARBA00004202"/>
    </source>
</evidence>
<dbReference type="PANTHER" id="PTHR43553:SF24">
    <property type="entry name" value="ENERGY-COUPLING FACTOR TRANSPORTER ATP-BINDING PROTEIN ECFA1"/>
    <property type="match status" value="1"/>
</dbReference>
<dbReference type="InterPro" id="IPR027417">
    <property type="entry name" value="P-loop_NTPase"/>
</dbReference>
<dbReference type="GO" id="GO:0043190">
    <property type="term" value="C:ATP-binding cassette (ABC) transporter complex"/>
    <property type="evidence" value="ECO:0007669"/>
    <property type="project" value="TreeGrafter"/>
</dbReference>
<evidence type="ECO:0000259" key="10">
    <source>
        <dbReference type="PROSITE" id="PS50893"/>
    </source>
</evidence>
<evidence type="ECO:0000256" key="5">
    <source>
        <dbReference type="ARBA" id="ARBA00022741"/>
    </source>
</evidence>
<accession>A0A1T4LCD5</accession>
<evidence type="ECO:0000256" key="3">
    <source>
        <dbReference type="ARBA" id="ARBA00022448"/>
    </source>
</evidence>
<dbReference type="PANTHER" id="PTHR43553">
    <property type="entry name" value="HEAVY METAL TRANSPORTER"/>
    <property type="match status" value="1"/>
</dbReference>
<dbReference type="InterPro" id="IPR050095">
    <property type="entry name" value="ECF_ABC_transporter_ATP-bd"/>
</dbReference>
<dbReference type="AlphaFoldDB" id="A0A1T4LCD5"/>
<dbReference type="GO" id="GO:0016887">
    <property type="term" value="F:ATP hydrolysis activity"/>
    <property type="evidence" value="ECO:0007669"/>
    <property type="project" value="InterPro"/>
</dbReference>
<dbReference type="PROSITE" id="PS00211">
    <property type="entry name" value="ABC_TRANSPORTER_1"/>
    <property type="match status" value="1"/>
</dbReference>
<dbReference type="FunFam" id="3.40.50.300:FF:000224">
    <property type="entry name" value="Energy-coupling factor transporter ATP-binding protein EcfA"/>
    <property type="match status" value="1"/>
</dbReference>
<dbReference type="Pfam" id="PF00005">
    <property type="entry name" value="ABC_tran"/>
    <property type="match status" value="1"/>
</dbReference>
<evidence type="ECO:0000313" key="11">
    <source>
        <dbReference type="EMBL" id="SJZ52197.1"/>
    </source>
</evidence>